<proteinExistence type="inferred from homology"/>
<reference evidence="3" key="1">
    <citation type="journal article" date="2021" name="PeerJ">
        <title>Extensive microbial diversity within the chicken gut microbiome revealed by metagenomics and culture.</title>
        <authorList>
            <person name="Gilroy R."/>
            <person name="Ravi A."/>
            <person name="Getino M."/>
            <person name="Pursley I."/>
            <person name="Horton D.L."/>
            <person name="Alikhan N.F."/>
            <person name="Baker D."/>
            <person name="Gharbi K."/>
            <person name="Hall N."/>
            <person name="Watson M."/>
            <person name="Adriaenssens E.M."/>
            <person name="Foster-Nyarko E."/>
            <person name="Jarju S."/>
            <person name="Secka A."/>
            <person name="Antonio M."/>
            <person name="Oren A."/>
            <person name="Chaudhuri R.R."/>
            <person name="La Ragione R."/>
            <person name="Hildebrand F."/>
            <person name="Pallen M.J."/>
        </authorList>
    </citation>
    <scope>NUCLEOTIDE SEQUENCE</scope>
    <source>
        <strain evidence="3">CHK188-5543</strain>
    </source>
</reference>
<accession>A0A9D1WSU5</accession>
<dbReference type="EMBL" id="DXES01000170">
    <property type="protein sequence ID" value="HIX66165.1"/>
    <property type="molecule type" value="Genomic_DNA"/>
</dbReference>
<dbReference type="HAMAP" id="MF_01845">
    <property type="entry name" value="UPF0597"/>
    <property type="match status" value="1"/>
</dbReference>
<gene>
    <name evidence="3" type="ORF">H9736_07950</name>
</gene>
<evidence type="ECO:0000313" key="4">
    <source>
        <dbReference type="Proteomes" id="UP000886800"/>
    </source>
</evidence>
<name>A0A9D1WSU5_9FIRM</name>
<feature type="domain" description="Serine dehydratase-like alpha subunit" evidence="2">
    <location>
        <begin position="89"/>
        <end position="417"/>
    </location>
</feature>
<protein>
    <recommendedName>
        <fullName evidence="1">UPF0597 protein H9736_07950</fullName>
    </recommendedName>
</protein>
<comment type="caution">
    <text evidence="3">The sequence shown here is derived from an EMBL/GenBank/DDBJ whole genome shotgun (WGS) entry which is preliminary data.</text>
</comment>
<dbReference type="GO" id="GO:0019450">
    <property type="term" value="P:L-cysteine catabolic process to pyruvate"/>
    <property type="evidence" value="ECO:0007669"/>
    <property type="project" value="TreeGrafter"/>
</dbReference>
<dbReference type="InterPro" id="IPR005130">
    <property type="entry name" value="Ser_deHydtase-like_asu"/>
</dbReference>
<dbReference type="GO" id="GO:0080146">
    <property type="term" value="F:L-cysteine desulfhydrase activity"/>
    <property type="evidence" value="ECO:0007669"/>
    <property type="project" value="TreeGrafter"/>
</dbReference>
<dbReference type="AlphaFoldDB" id="A0A9D1WSU5"/>
<reference evidence="3" key="2">
    <citation type="submission" date="2021-04" db="EMBL/GenBank/DDBJ databases">
        <authorList>
            <person name="Gilroy R."/>
        </authorList>
    </citation>
    <scope>NUCLEOTIDE SEQUENCE</scope>
    <source>
        <strain evidence="3">CHK188-5543</strain>
    </source>
</reference>
<dbReference type="PANTHER" id="PTHR30501:SF2">
    <property type="entry name" value="UPF0597 PROTEIN YHAM"/>
    <property type="match status" value="1"/>
</dbReference>
<comment type="similarity">
    <text evidence="1">Belongs to the UPF0597 family.</text>
</comment>
<dbReference type="PANTHER" id="PTHR30501">
    <property type="entry name" value="UPF0597 PROTEIN YHAM"/>
    <property type="match status" value="1"/>
</dbReference>
<evidence type="ECO:0000256" key="1">
    <source>
        <dbReference type="HAMAP-Rule" id="MF_01845"/>
    </source>
</evidence>
<sequence>MEKALYENYLKILHEELIPAMGCTEPIAVAFAAAKAREVLGRMPERMMVRSSGNIIKNVKGVVVPNSGGQKGIAAAAVLGVVGGRPELELQVISQTTPEQIEEAKRLVAAGICDCQLAEGVDNLYIRAEVYAGEESAVVEVRTKHNHISLIEKNGQVQFQQPDIETSKAGDKRLLNLKDILTFANEVEIGDVQELLQRQIDYNTAISEEGLKNPWGAQVGRTLLESIEHPTLRAQARAAAAAGSDARMNGCALPVVINSGSGNQGITCTMPVVTYAKALGSTQEQLYRALTLTNLIALHQKRYIGNLSAYCGAVSAGTAAACGIAYLEGADYEVIGRTIVNAIGNAGGIVCDGAKASCAAKIATAVEAGIMGYEMARRGRVFPFGEGLVETDYEQTIRNIGYMGRVGMQQTDVTILNLMLDKIDA</sequence>
<dbReference type="InterPro" id="IPR021144">
    <property type="entry name" value="UPF0597"/>
</dbReference>
<organism evidence="3 4">
    <name type="scientific">Candidatus Anaerotruncus excrementipullorum</name>
    <dbReference type="NCBI Taxonomy" id="2838465"/>
    <lineage>
        <taxon>Bacteria</taxon>
        <taxon>Bacillati</taxon>
        <taxon>Bacillota</taxon>
        <taxon>Clostridia</taxon>
        <taxon>Eubacteriales</taxon>
        <taxon>Oscillospiraceae</taxon>
        <taxon>Anaerotruncus</taxon>
    </lineage>
</organism>
<dbReference type="PIRSF" id="PIRSF006054">
    <property type="entry name" value="UCP006054"/>
    <property type="match status" value="1"/>
</dbReference>
<keyword evidence="3" id="KW-0456">Lyase</keyword>
<evidence type="ECO:0000313" key="3">
    <source>
        <dbReference type="EMBL" id="HIX66165.1"/>
    </source>
</evidence>
<evidence type="ECO:0000259" key="2">
    <source>
        <dbReference type="Pfam" id="PF03313"/>
    </source>
</evidence>
<dbReference type="Proteomes" id="UP000886800">
    <property type="component" value="Unassembled WGS sequence"/>
</dbReference>
<dbReference type="Pfam" id="PF03313">
    <property type="entry name" value="SDH_alpha"/>
    <property type="match status" value="1"/>
</dbReference>